<feature type="region of interest" description="Disordered" evidence="1">
    <location>
        <begin position="270"/>
        <end position="289"/>
    </location>
</feature>
<proteinExistence type="predicted"/>
<organism evidence="2 3">
    <name type="scientific">Thalassospira marina</name>
    <dbReference type="NCBI Taxonomy" id="2048283"/>
    <lineage>
        <taxon>Bacteria</taxon>
        <taxon>Pseudomonadati</taxon>
        <taxon>Pseudomonadota</taxon>
        <taxon>Alphaproteobacteria</taxon>
        <taxon>Rhodospirillales</taxon>
        <taxon>Thalassospiraceae</taxon>
        <taxon>Thalassospira</taxon>
    </lineage>
</organism>
<evidence type="ECO:0000313" key="2">
    <source>
        <dbReference type="EMBL" id="AUG55340.1"/>
    </source>
</evidence>
<dbReference type="SUPFAM" id="SSF52540">
    <property type="entry name" value="P-loop containing nucleoside triphosphate hydrolases"/>
    <property type="match status" value="1"/>
</dbReference>
<reference evidence="2 3" key="1">
    <citation type="submission" date="2017-10" db="EMBL/GenBank/DDBJ databases">
        <title>Biodiversity and function of Thalassospira species in the particle-attached aromatic-hydrocarbon-degrading consortia from the surface seawater of the China South Sea.</title>
        <authorList>
            <person name="Dong C."/>
            <person name="Liu R."/>
            <person name="Shao Z."/>
        </authorList>
    </citation>
    <scope>NUCLEOTIDE SEQUENCE [LARGE SCALE GENOMIC DNA]</scope>
    <source>
        <strain evidence="2 3">CSC3H3</strain>
        <plasmid evidence="3">pcsc3h3</plasmid>
    </source>
</reference>
<dbReference type="Proteomes" id="UP000233458">
    <property type="component" value="Plasmid pCSC3H3"/>
</dbReference>
<evidence type="ECO:0000256" key="1">
    <source>
        <dbReference type="SAM" id="MobiDB-lite"/>
    </source>
</evidence>
<gene>
    <name evidence="2" type="ORF">CSC3H3_20910</name>
</gene>
<accession>A0ABM6QFM0</accession>
<sequence length="289" mass="31458">MNSRLQQARAALLRAERQWQGSAACVHGGRPALITRAFGDIDLTTYFSAGGLMPTGLHEIMTEHHDSAASALAWHIASLTADMKTGHGKTAPSQNNMAWAANSTNGASPKPATILWVQQRKALDQGQVYAPALFASSHKDTSTARHTHHPDLVMMNIDQQQTALWTCEEAAKSGQVGNIILETTDYDLTTARRLQLACEAGSCRLIVLRHHRAGQKIAPSPAWSRWHITAHGIYRKLSLIGGRGVRPASWKVYIDEATLLVSVAAPLENGLPPQSQSTPTSRMRYPVHA</sequence>
<dbReference type="InterPro" id="IPR027417">
    <property type="entry name" value="P-loop_NTPase"/>
</dbReference>
<feature type="compositionally biased region" description="Polar residues" evidence="1">
    <location>
        <begin position="272"/>
        <end position="281"/>
    </location>
</feature>
<keyword evidence="2" id="KW-0614">Plasmid</keyword>
<name>A0ABM6QFM0_9PROT</name>
<evidence type="ECO:0000313" key="3">
    <source>
        <dbReference type="Proteomes" id="UP000233458"/>
    </source>
</evidence>
<dbReference type="RefSeq" id="WP_101286406.1">
    <property type="nucleotide sequence ID" value="NZ_CP024200.1"/>
</dbReference>
<keyword evidence="3" id="KW-1185">Reference proteome</keyword>
<protein>
    <submittedName>
        <fullName evidence="2">Protein ImuA</fullName>
    </submittedName>
</protein>
<dbReference type="EMBL" id="CP024200">
    <property type="protein sequence ID" value="AUG55340.1"/>
    <property type="molecule type" value="Genomic_DNA"/>
</dbReference>
<geneLocation type="plasmid" evidence="3">
    <name>pcsc3h3</name>
</geneLocation>
<dbReference type="Gene3D" id="3.40.50.300">
    <property type="entry name" value="P-loop containing nucleotide triphosphate hydrolases"/>
    <property type="match status" value="1"/>
</dbReference>